<keyword evidence="2" id="KW-1185">Reference proteome</keyword>
<proteinExistence type="predicted"/>
<name>A0A5B7J970_PORTR</name>
<comment type="caution">
    <text evidence="1">The sequence shown here is derived from an EMBL/GenBank/DDBJ whole genome shotgun (WGS) entry which is preliminary data.</text>
</comment>
<dbReference type="EMBL" id="VSRR010084794">
    <property type="protein sequence ID" value="MPC90556.1"/>
    <property type="molecule type" value="Genomic_DNA"/>
</dbReference>
<evidence type="ECO:0000313" key="2">
    <source>
        <dbReference type="Proteomes" id="UP000324222"/>
    </source>
</evidence>
<dbReference type="AlphaFoldDB" id="A0A5B7J970"/>
<accession>A0A5B7J970</accession>
<evidence type="ECO:0000313" key="1">
    <source>
        <dbReference type="EMBL" id="MPC90556.1"/>
    </source>
</evidence>
<protein>
    <submittedName>
        <fullName evidence="1">Uncharacterized protein</fullName>
    </submittedName>
</protein>
<sequence>MSNRSMSIPRGEPEIHVIQLHKSNNGMGLSIVATKVSTHTACPVSCRCLVLLIRPLLKQLSVSTLMKFHEVA</sequence>
<reference evidence="1 2" key="1">
    <citation type="submission" date="2019-05" db="EMBL/GenBank/DDBJ databases">
        <title>Another draft genome of Portunus trituberculatus and its Hox gene families provides insights of decapod evolution.</title>
        <authorList>
            <person name="Jeong J.-H."/>
            <person name="Song I."/>
            <person name="Kim S."/>
            <person name="Choi T."/>
            <person name="Kim D."/>
            <person name="Ryu S."/>
            <person name="Kim W."/>
        </authorList>
    </citation>
    <scope>NUCLEOTIDE SEQUENCE [LARGE SCALE GENOMIC DNA]</scope>
    <source>
        <tissue evidence="1">Muscle</tissue>
    </source>
</reference>
<gene>
    <name evidence="1" type="ORF">E2C01_085549</name>
</gene>
<dbReference type="Proteomes" id="UP000324222">
    <property type="component" value="Unassembled WGS sequence"/>
</dbReference>
<organism evidence="1 2">
    <name type="scientific">Portunus trituberculatus</name>
    <name type="common">Swimming crab</name>
    <name type="synonym">Neptunus trituberculatus</name>
    <dbReference type="NCBI Taxonomy" id="210409"/>
    <lineage>
        <taxon>Eukaryota</taxon>
        <taxon>Metazoa</taxon>
        <taxon>Ecdysozoa</taxon>
        <taxon>Arthropoda</taxon>
        <taxon>Crustacea</taxon>
        <taxon>Multicrustacea</taxon>
        <taxon>Malacostraca</taxon>
        <taxon>Eumalacostraca</taxon>
        <taxon>Eucarida</taxon>
        <taxon>Decapoda</taxon>
        <taxon>Pleocyemata</taxon>
        <taxon>Brachyura</taxon>
        <taxon>Eubrachyura</taxon>
        <taxon>Portunoidea</taxon>
        <taxon>Portunidae</taxon>
        <taxon>Portuninae</taxon>
        <taxon>Portunus</taxon>
    </lineage>
</organism>